<name>A0AAN8IDY9_TRICO</name>
<evidence type="ECO:0000313" key="2">
    <source>
        <dbReference type="Proteomes" id="UP001331761"/>
    </source>
</evidence>
<gene>
    <name evidence="1" type="ORF">GCK32_015658</name>
</gene>
<reference evidence="1 2" key="1">
    <citation type="submission" date="2019-10" db="EMBL/GenBank/DDBJ databases">
        <title>Assembly and Annotation for the nematode Trichostrongylus colubriformis.</title>
        <authorList>
            <person name="Martin J."/>
        </authorList>
    </citation>
    <scope>NUCLEOTIDE SEQUENCE [LARGE SCALE GENOMIC DNA]</scope>
    <source>
        <strain evidence="1">G859</strain>
        <tissue evidence="1">Whole worm</tissue>
    </source>
</reference>
<accession>A0AAN8IDY9</accession>
<proteinExistence type="predicted"/>
<comment type="caution">
    <text evidence="1">The sequence shown here is derived from an EMBL/GenBank/DDBJ whole genome shotgun (WGS) entry which is preliminary data.</text>
</comment>
<feature type="non-terminal residue" evidence="1">
    <location>
        <position position="1"/>
    </location>
</feature>
<sequence length="77" mass="8630">VITVLSTIVCFSIPRILLQSGSLVVLQSKQRLSLPIQRRQVSSKPQHVLSHLSLWGRRGGLFQRTRTTKSFASTAEE</sequence>
<evidence type="ECO:0000313" key="1">
    <source>
        <dbReference type="EMBL" id="KAK5965688.1"/>
    </source>
</evidence>
<protein>
    <submittedName>
        <fullName evidence="1">Uncharacterized protein</fullName>
    </submittedName>
</protein>
<organism evidence="1 2">
    <name type="scientific">Trichostrongylus colubriformis</name>
    <name type="common">Black scour worm</name>
    <dbReference type="NCBI Taxonomy" id="6319"/>
    <lineage>
        <taxon>Eukaryota</taxon>
        <taxon>Metazoa</taxon>
        <taxon>Ecdysozoa</taxon>
        <taxon>Nematoda</taxon>
        <taxon>Chromadorea</taxon>
        <taxon>Rhabditida</taxon>
        <taxon>Rhabditina</taxon>
        <taxon>Rhabditomorpha</taxon>
        <taxon>Strongyloidea</taxon>
        <taxon>Trichostrongylidae</taxon>
        <taxon>Trichostrongylus</taxon>
    </lineage>
</organism>
<dbReference type="EMBL" id="WIXE01024346">
    <property type="protein sequence ID" value="KAK5965688.1"/>
    <property type="molecule type" value="Genomic_DNA"/>
</dbReference>
<dbReference type="Proteomes" id="UP001331761">
    <property type="component" value="Unassembled WGS sequence"/>
</dbReference>
<keyword evidence="2" id="KW-1185">Reference proteome</keyword>
<dbReference type="AlphaFoldDB" id="A0AAN8IDY9"/>